<dbReference type="EMBL" id="CP072943">
    <property type="protein sequence ID" value="QTX32222.1"/>
    <property type="molecule type" value="Genomic_DNA"/>
</dbReference>
<evidence type="ECO:0000313" key="3">
    <source>
        <dbReference type="Proteomes" id="UP000671879"/>
    </source>
</evidence>
<feature type="transmembrane region" description="Helical" evidence="1">
    <location>
        <begin position="39"/>
        <end position="59"/>
    </location>
</feature>
<evidence type="ECO:0000256" key="1">
    <source>
        <dbReference type="SAM" id="Phobius"/>
    </source>
</evidence>
<evidence type="ECO:0000313" key="2">
    <source>
        <dbReference type="EMBL" id="QTX32222.1"/>
    </source>
</evidence>
<reference evidence="3" key="1">
    <citation type="submission" date="2021-04" db="EMBL/GenBank/DDBJ databases">
        <title>A novel Synergistetes isolate from a pyrite-forming mixed culture.</title>
        <authorList>
            <person name="Bunk B."/>
            <person name="Sproer C."/>
            <person name="Spring S."/>
            <person name="Pester M."/>
        </authorList>
    </citation>
    <scope>NUCLEOTIDE SEQUENCE [LARGE SCALE GENOMIC DNA]</scope>
    <source>
        <strain evidence="3">J.5.4.2-T.3.5.2</strain>
    </source>
</reference>
<keyword evidence="1" id="KW-0472">Membrane</keyword>
<accession>A0A9Q7ANT1</accession>
<keyword evidence="3" id="KW-1185">Reference proteome</keyword>
<dbReference type="RefSeq" id="WP_274373440.1">
    <property type="nucleotide sequence ID" value="NZ_CP072943.1"/>
</dbReference>
<dbReference type="Proteomes" id="UP000671879">
    <property type="component" value="Chromosome"/>
</dbReference>
<feature type="transmembrane region" description="Helical" evidence="1">
    <location>
        <begin position="108"/>
        <end position="130"/>
    </location>
</feature>
<feature type="transmembrane region" description="Helical" evidence="1">
    <location>
        <begin position="71"/>
        <end position="96"/>
    </location>
</feature>
<gene>
    <name evidence="2" type="ORF">KAR29_13090</name>
</gene>
<feature type="transmembrane region" description="Helical" evidence="1">
    <location>
        <begin position="7"/>
        <end position="27"/>
    </location>
</feature>
<organism evidence="2 3">
    <name type="scientific">Aminithiophilus ramosus</name>
    <dbReference type="NCBI Taxonomy" id="3029084"/>
    <lineage>
        <taxon>Bacteria</taxon>
        <taxon>Thermotogati</taxon>
        <taxon>Synergistota</taxon>
        <taxon>Synergistia</taxon>
        <taxon>Synergistales</taxon>
        <taxon>Aminithiophilaceae</taxon>
        <taxon>Aminithiophilus</taxon>
    </lineage>
</organism>
<protein>
    <submittedName>
        <fullName evidence="2">Uncharacterized protein</fullName>
    </submittedName>
</protein>
<proteinExistence type="predicted"/>
<sequence length="240" mass="25740">MARNRRFNWILLFMALVVLAAMATVLFVTHPSEERTSSFWVTLAFLSLAVVVTFAAAALQNSLDLDGKNLPLPLFMGLTSIVVVYDLFVAATPLLLWKGLGLSPTTYVLTHIVGLALFLVLGGSALMASLASTERAERGQGGSTAFARRADEARELSRRAASCGDDALARAWEKAAEGLLYADPMGTEGSASLEGSLDQTLTDALALDLGGEGARKTSRLLAQTLSENLLRRRALLLREK</sequence>
<name>A0A9Q7ANT1_9BACT</name>
<dbReference type="AlphaFoldDB" id="A0A9Q7ANT1"/>
<keyword evidence="1" id="KW-0812">Transmembrane</keyword>
<dbReference type="KEGG" id="aram:KAR29_13090"/>
<keyword evidence="1" id="KW-1133">Transmembrane helix</keyword>